<keyword evidence="4" id="KW-0371">Homeobox</keyword>
<protein>
    <submittedName>
        <fullName evidence="9">Uncharacterized protein LOC105262572 isoform X1</fullName>
    </submittedName>
</protein>
<dbReference type="InterPro" id="IPR010982">
    <property type="entry name" value="Lambda_DNA-bd_dom_sf"/>
</dbReference>
<dbReference type="SUPFAM" id="SSF47413">
    <property type="entry name" value="lambda repressor-like DNA-binding domains"/>
    <property type="match status" value="1"/>
</dbReference>
<dbReference type="GeneID" id="105262572"/>
<keyword evidence="6" id="KW-0539">Nucleus</keyword>
<evidence type="ECO:0000256" key="6">
    <source>
        <dbReference type="ARBA" id="ARBA00023242"/>
    </source>
</evidence>
<name>A0ABM3V4Z0_MUSDO</name>
<comment type="subcellular location">
    <subcellularLocation>
        <location evidence="1">Nucleus</location>
    </subcellularLocation>
</comment>
<keyword evidence="8" id="KW-1185">Reference proteome</keyword>
<evidence type="ECO:0000259" key="7">
    <source>
        <dbReference type="PROSITE" id="PS51042"/>
    </source>
</evidence>
<dbReference type="RefSeq" id="XP_058980798.1">
    <property type="nucleotide sequence ID" value="XM_059124815.1"/>
</dbReference>
<evidence type="ECO:0000256" key="4">
    <source>
        <dbReference type="ARBA" id="ARBA00023155"/>
    </source>
</evidence>
<dbReference type="Pfam" id="PF02376">
    <property type="entry name" value="CUT"/>
    <property type="match status" value="1"/>
</dbReference>
<accession>A0ABM3V4Z0</accession>
<sequence>MNVDDYSVVYSQGNENYPENAIFINEISQGLDIIQNSDKSLKTKESNIEFRIKEKVVQNELFNTQDKLITSALNNTDTYATLTPLQTLPPISTMSEKFLYGSQWNEACSIDVSNSSSDRNDVIDSRSLSFNTPINQSHFPKLCIRNITLQRRQNHNYADNYMHSEKRKIFPETAKSILQDTLRFPVINNNEVQNIVEKNILEFTQCSKNKEDNYINSQIVGHSNPIEEIKFIDDFSSTKTVLTCPSLKKYPVTPPPKENHKSISLKKSNVKLGTDCVFEKHVASTSLGEGANIEIGRKSQFTKIDESGNSFPLPLQITGSTAQVFSDFNEESFTSSTISNKGNKCSYSDLKSDTISYQAVPSTKLQDEAEDREEINTKDLAQRISSELKRYSIPQAIFAQRVLCRSQGTLSDLLRNPKPWSKLKSGRETFRRMLKWLQEPEMQRMSSLRLAAAQEQRACTFVNSKQEFTRISASYPEVYLSGCPGYLFSRRSVLRHLSITCHLLNTLSS</sequence>
<evidence type="ECO:0000313" key="8">
    <source>
        <dbReference type="Proteomes" id="UP001652621"/>
    </source>
</evidence>
<dbReference type="PANTHER" id="PTHR14057:SF47">
    <property type="entry name" value="HOMEOBOX PROTEIN ONECUT"/>
    <property type="match status" value="1"/>
</dbReference>
<evidence type="ECO:0000313" key="9">
    <source>
        <dbReference type="RefSeq" id="XP_058980798.1"/>
    </source>
</evidence>
<dbReference type="Proteomes" id="UP001652621">
    <property type="component" value="Unplaced"/>
</dbReference>
<keyword evidence="5" id="KW-0804">Transcription</keyword>
<dbReference type="InterPro" id="IPR051649">
    <property type="entry name" value="CUT_Homeobox"/>
</dbReference>
<keyword evidence="3" id="KW-0238">DNA-binding</keyword>
<proteinExistence type="predicted"/>
<evidence type="ECO:0000256" key="5">
    <source>
        <dbReference type="ARBA" id="ARBA00023163"/>
    </source>
</evidence>
<gene>
    <name evidence="9" type="primary">LOC105262572</name>
</gene>
<dbReference type="PANTHER" id="PTHR14057">
    <property type="entry name" value="TRANSCRIPTION FACTOR ONECUT"/>
    <property type="match status" value="1"/>
</dbReference>
<organism evidence="8 9">
    <name type="scientific">Musca domestica</name>
    <name type="common">House fly</name>
    <dbReference type="NCBI Taxonomy" id="7370"/>
    <lineage>
        <taxon>Eukaryota</taxon>
        <taxon>Metazoa</taxon>
        <taxon>Ecdysozoa</taxon>
        <taxon>Arthropoda</taxon>
        <taxon>Hexapoda</taxon>
        <taxon>Insecta</taxon>
        <taxon>Pterygota</taxon>
        <taxon>Neoptera</taxon>
        <taxon>Endopterygota</taxon>
        <taxon>Diptera</taxon>
        <taxon>Brachycera</taxon>
        <taxon>Muscomorpha</taxon>
        <taxon>Muscoidea</taxon>
        <taxon>Muscidae</taxon>
        <taxon>Musca</taxon>
    </lineage>
</organism>
<dbReference type="Gene3D" id="1.10.260.40">
    <property type="entry name" value="lambda repressor-like DNA-binding domains"/>
    <property type="match status" value="1"/>
</dbReference>
<evidence type="ECO:0000256" key="2">
    <source>
        <dbReference type="ARBA" id="ARBA00023015"/>
    </source>
</evidence>
<dbReference type="PROSITE" id="PS51042">
    <property type="entry name" value="CUT"/>
    <property type="match status" value="1"/>
</dbReference>
<evidence type="ECO:0000256" key="3">
    <source>
        <dbReference type="ARBA" id="ARBA00023125"/>
    </source>
</evidence>
<evidence type="ECO:0000256" key="1">
    <source>
        <dbReference type="ARBA" id="ARBA00004123"/>
    </source>
</evidence>
<keyword evidence="2" id="KW-0805">Transcription regulation</keyword>
<dbReference type="SMART" id="SM01109">
    <property type="entry name" value="CUT"/>
    <property type="match status" value="1"/>
</dbReference>
<reference evidence="9" key="1">
    <citation type="submission" date="2025-08" db="UniProtKB">
        <authorList>
            <consortium name="RefSeq"/>
        </authorList>
    </citation>
    <scope>IDENTIFICATION</scope>
    <source>
        <strain evidence="9">Aabys</strain>
        <tissue evidence="9">Whole body</tissue>
    </source>
</reference>
<feature type="domain" description="CUT" evidence="7">
    <location>
        <begin position="366"/>
        <end position="452"/>
    </location>
</feature>
<dbReference type="InterPro" id="IPR003350">
    <property type="entry name" value="CUT_dom"/>
</dbReference>